<dbReference type="EMBL" id="KK105186">
    <property type="protein sequence ID" value="KIY92931.1"/>
    <property type="molecule type" value="Genomic_DNA"/>
</dbReference>
<sequence>MANLQAEARSKQEMVEQLVAQQKALVTREQARAIAFARRAAAPHPPLAAAAAHASAAAATLII</sequence>
<dbReference type="AlphaFoldDB" id="A0A0D2LT55"/>
<keyword evidence="2" id="KW-1185">Reference proteome</keyword>
<dbReference type="KEGG" id="mng:MNEG_15031"/>
<dbReference type="Proteomes" id="UP000054498">
    <property type="component" value="Unassembled WGS sequence"/>
</dbReference>
<gene>
    <name evidence="1" type="ORF">MNEG_15031</name>
</gene>
<evidence type="ECO:0000313" key="1">
    <source>
        <dbReference type="EMBL" id="KIY92931.1"/>
    </source>
</evidence>
<accession>A0A0D2LT55</accession>
<reference evidence="1 2" key="1">
    <citation type="journal article" date="2013" name="BMC Genomics">
        <title>Reconstruction of the lipid metabolism for the microalga Monoraphidium neglectum from its genome sequence reveals characteristics suitable for biofuel production.</title>
        <authorList>
            <person name="Bogen C."/>
            <person name="Al-Dilaimi A."/>
            <person name="Albersmeier A."/>
            <person name="Wichmann J."/>
            <person name="Grundmann M."/>
            <person name="Rupp O."/>
            <person name="Lauersen K.J."/>
            <person name="Blifernez-Klassen O."/>
            <person name="Kalinowski J."/>
            <person name="Goesmann A."/>
            <person name="Mussgnug J.H."/>
            <person name="Kruse O."/>
        </authorList>
    </citation>
    <scope>NUCLEOTIDE SEQUENCE [LARGE SCALE GENOMIC DNA]</scope>
    <source>
        <strain evidence="1 2">SAG 48.87</strain>
    </source>
</reference>
<dbReference type="RefSeq" id="XP_013891951.1">
    <property type="nucleotide sequence ID" value="XM_014036497.1"/>
</dbReference>
<dbReference type="GeneID" id="25732652"/>
<protein>
    <submittedName>
        <fullName evidence="1">Uncharacterized protein</fullName>
    </submittedName>
</protein>
<proteinExistence type="predicted"/>
<organism evidence="1 2">
    <name type="scientific">Monoraphidium neglectum</name>
    <dbReference type="NCBI Taxonomy" id="145388"/>
    <lineage>
        <taxon>Eukaryota</taxon>
        <taxon>Viridiplantae</taxon>
        <taxon>Chlorophyta</taxon>
        <taxon>core chlorophytes</taxon>
        <taxon>Chlorophyceae</taxon>
        <taxon>CS clade</taxon>
        <taxon>Sphaeropleales</taxon>
        <taxon>Selenastraceae</taxon>
        <taxon>Monoraphidium</taxon>
    </lineage>
</organism>
<name>A0A0D2LT55_9CHLO</name>
<evidence type="ECO:0000313" key="2">
    <source>
        <dbReference type="Proteomes" id="UP000054498"/>
    </source>
</evidence>